<proteinExistence type="predicted"/>
<reference evidence="1" key="1">
    <citation type="journal article" date="2018" name="Sci. Rep.">
        <title>Characterization of LE3 and LE4, the only lytic phages known to infect the spirochete Leptospira.</title>
        <authorList>
            <person name="Schiettekatte O."/>
            <person name="Vincent A.T."/>
            <person name="Malosse C."/>
            <person name="Lechat P."/>
            <person name="Chamot-Rooke J."/>
            <person name="Veyrier F.J."/>
            <person name="Picardeau M."/>
            <person name="Bourhy P."/>
        </authorList>
    </citation>
    <scope>NUCLEOTIDE SEQUENCE</scope>
    <source>
        <plasmid evidence="1">p2_L200901116</plasmid>
    </source>
</reference>
<sequence>MSRTNEKSAYEPLDEMLLIGIDPGTKTGFAVWDREVRELIHVATYSLLKAQDEVKAYFKKGKSLCLIIEDARKRKWFGNNAEAKRQGAGSVKRDCKIWQEFCEQEGIYYRLVHPQRGATKLKAVEFQALTGWTKRTTEHARDAAMLVAGRGRF</sequence>
<organism evidence="1">
    <name type="scientific">Leptospira mayottensis 200901116</name>
    <dbReference type="NCBI Taxonomy" id="1192864"/>
    <lineage>
        <taxon>Bacteria</taxon>
        <taxon>Pseudomonadati</taxon>
        <taxon>Spirochaetota</taxon>
        <taxon>Spirochaetia</taxon>
        <taxon>Leptospirales</taxon>
        <taxon>Leptospiraceae</taxon>
        <taxon>Leptospira</taxon>
    </lineage>
</organism>
<protein>
    <submittedName>
        <fullName evidence="1">Uncharacterized protein</fullName>
    </submittedName>
</protein>
<evidence type="ECO:0000313" key="1">
    <source>
        <dbReference type="EMBL" id="AVH81585.1"/>
    </source>
</evidence>
<dbReference type="RefSeq" id="WP_002745861.1">
    <property type="nucleotide sequence ID" value="NZ_MF974398.1"/>
</dbReference>
<accession>M6UZW1</accession>
<name>M6UZW1_9LEPT</name>
<dbReference type="AlphaFoldDB" id="M6UZW1"/>
<keyword evidence="1" id="KW-0614">Plasmid</keyword>
<geneLocation type="plasmid" evidence="1">
    <name>p2_L200901116</name>
</geneLocation>
<dbReference type="EMBL" id="MF974398">
    <property type="protein sequence ID" value="AVH81585.1"/>
    <property type="molecule type" value="Genomic_DNA"/>
</dbReference>